<name>A0A819WCY8_9BILA</name>
<dbReference type="PANTHER" id="PTHR23080">
    <property type="entry name" value="THAP DOMAIN PROTEIN"/>
    <property type="match status" value="1"/>
</dbReference>
<proteinExistence type="predicted"/>
<accession>A0A819WCY8</accession>
<dbReference type="InterPro" id="IPR027806">
    <property type="entry name" value="HARBI1_dom"/>
</dbReference>
<comment type="caution">
    <text evidence="6">The sequence shown here is derived from an EMBL/GenBank/DDBJ whole genome shotgun (WGS) entry which is preliminary data.</text>
</comment>
<gene>
    <name evidence="6" type="ORF">OTI717_LOCUS34962</name>
    <name evidence="5" type="ORF">RFH988_LOCUS27796</name>
</gene>
<comment type="cofactor">
    <cofactor evidence="1">
        <name>a divalent metal cation</name>
        <dbReference type="ChEBI" id="CHEBI:60240"/>
    </cofactor>
</comment>
<evidence type="ECO:0000313" key="7">
    <source>
        <dbReference type="Proteomes" id="UP000663823"/>
    </source>
</evidence>
<evidence type="ECO:0000256" key="3">
    <source>
        <dbReference type="SAM" id="Phobius"/>
    </source>
</evidence>
<evidence type="ECO:0000313" key="6">
    <source>
        <dbReference type="EMBL" id="CAF4123358.1"/>
    </source>
</evidence>
<dbReference type="EMBL" id="CAJNOO010002388">
    <property type="protein sequence ID" value="CAF1263308.1"/>
    <property type="molecule type" value="Genomic_DNA"/>
</dbReference>
<dbReference type="EMBL" id="CAJOAX010013016">
    <property type="protein sequence ID" value="CAF4123358.1"/>
    <property type="molecule type" value="Genomic_DNA"/>
</dbReference>
<evidence type="ECO:0000256" key="1">
    <source>
        <dbReference type="ARBA" id="ARBA00001968"/>
    </source>
</evidence>
<dbReference type="Proteomes" id="UP000663823">
    <property type="component" value="Unassembled WGS sequence"/>
</dbReference>
<evidence type="ECO:0000313" key="5">
    <source>
        <dbReference type="EMBL" id="CAF1263308.1"/>
    </source>
</evidence>
<feature type="domain" description="DDE Tnp4" evidence="4">
    <location>
        <begin position="26"/>
        <end position="188"/>
    </location>
</feature>
<dbReference type="AlphaFoldDB" id="A0A819WCY8"/>
<keyword evidence="3" id="KW-0472">Membrane</keyword>
<dbReference type="OrthoDB" id="10009406at2759"/>
<keyword evidence="2" id="KW-0479">Metal-binding</keyword>
<organism evidence="6 7">
    <name type="scientific">Rotaria sordida</name>
    <dbReference type="NCBI Taxonomy" id="392033"/>
    <lineage>
        <taxon>Eukaryota</taxon>
        <taxon>Metazoa</taxon>
        <taxon>Spiralia</taxon>
        <taxon>Gnathifera</taxon>
        <taxon>Rotifera</taxon>
        <taxon>Eurotatoria</taxon>
        <taxon>Bdelloidea</taxon>
        <taxon>Philodinida</taxon>
        <taxon>Philodinidae</taxon>
        <taxon>Rotaria</taxon>
    </lineage>
</organism>
<sequence>MFINADYVRQNLHPSFHNFPNCALIIDSFPIYIPRPRNLTSQSITYNDYYGGNVLKGLIGIAPTADFPITFLSELFSGAISDKELAIRSGLTTLNFPAGTEIMADKGFHLQDIEKEKNWKFIIPSFLDESGQYDSKTVSSNMKISSVRIRVEHAIGRFHIFRILSTPLPYQLFCNVNQIVFICAFCSNFMYRDKSKKENK</sequence>
<dbReference type="PANTHER" id="PTHR23080:SF133">
    <property type="entry name" value="SI:CH211-262I1.5-RELATED"/>
    <property type="match status" value="1"/>
</dbReference>
<evidence type="ECO:0000259" key="4">
    <source>
        <dbReference type="Pfam" id="PF13359"/>
    </source>
</evidence>
<dbReference type="Proteomes" id="UP000663882">
    <property type="component" value="Unassembled WGS sequence"/>
</dbReference>
<feature type="transmembrane region" description="Helical" evidence="3">
    <location>
        <begin position="170"/>
        <end position="191"/>
    </location>
</feature>
<evidence type="ECO:0000256" key="2">
    <source>
        <dbReference type="ARBA" id="ARBA00022723"/>
    </source>
</evidence>
<dbReference type="GO" id="GO:0046872">
    <property type="term" value="F:metal ion binding"/>
    <property type="evidence" value="ECO:0007669"/>
    <property type="project" value="UniProtKB-KW"/>
</dbReference>
<keyword evidence="3" id="KW-1133">Transmembrane helix</keyword>
<keyword evidence="3" id="KW-0812">Transmembrane</keyword>
<dbReference type="Pfam" id="PF13359">
    <property type="entry name" value="DDE_Tnp_4"/>
    <property type="match status" value="1"/>
</dbReference>
<reference evidence="6" key="1">
    <citation type="submission" date="2021-02" db="EMBL/GenBank/DDBJ databases">
        <authorList>
            <person name="Nowell W R."/>
        </authorList>
    </citation>
    <scope>NUCLEOTIDE SEQUENCE</scope>
</reference>
<protein>
    <recommendedName>
        <fullName evidence="4">DDE Tnp4 domain-containing protein</fullName>
    </recommendedName>
</protein>